<comment type="similarity">
    <text evidence="1">Belongs to the ZPR1 family.</text>
</comment>
<evidence type="ECO:0000256" key="4">
    <source>
        <dbReference type="ARBA" id="ARBA00022833"/>
    </source>
</evidence>
<proteinExistence type="inferred from homology"/>
<dbReference type="InterPro" id="IPR042452">
    <property type="entry name" value="ZPR1_Znf1/2"/>
</dbReference>
<dbReference type="AlphaFoldDB" id="A0A1B1E1F3"/>
<dbReference type="InterPro" id="IPR042451">
    <property type="entry name" value="ZPR1_A/B_dom"/>
</dbReference>
<feature type="compositionally biased region" description="Polar residues" evidence="5">
    <location>
        <begin position="1"/>
        <end position="12"/>
    </location>
</feature>
<evidence type="ECO:0000256" key="5">
    <source>
        <dbReference type="SAM" id="MobiDB-lite"/>
    </source>
</evidence>
<evidence type="ECO:0000256" key="3">
    <source>
        <dbReference type="ARBA" id="ARBA00022771"/>
    </source>
</evidence>
<feature type="compositionally biased region" description="Polar residues" evidence="5">
    <location>
        <begin position="200"/>
        <end position="215"/>
    </location>
</feature>
<dbReference type="VEuPathDB" id="PlasmoDB:PCOAH_00033110"/>
<sequence>MEETTTNKQTTPQKEEADINPLDETIQVRSMCINCEKEGINKIAKLHIPYFKNVLIHSFECGFCNYRNNVIQDLNTIKEKGVKIIFKISQREHMDRQLIKSEYGVLKIPQIDFEIPKDTQKGSINTIEGFLQTALSNLTEYLRNLKHMYCEANGLPEGAPIEGAQSQSSQGSNGEHAAYAHNVEGEITNKPGGGQDARATDQTPQGDKSADTNLQGQQMTIESYIKLIESTVHKLSTYVVSKDPIFTIEIVDPSGLSSLEHYDEDLQKGIVTVEHYKRSKQELNEMGFYEEDFDSKNEGVSLCPNGDKEKEDHVVEKVKKENFDFIKKYVHMNDAAGSSSVNGHTTVRYENISQEEEGKLIESFTSNCPCCNYMGSNNFCEINIPGFKKCLIMSYVCANCNFKTSEIKSSGEINPKGKKITLTVRSKNDLNRFVIKSETASIHIPIVDLTSDYGTLGGTLTTIEGLILKIIESLEDKFKFLLGDSSTNTHGHNQGGEQTNDNALPGSQKNNDASVTSKIKTLIANLYKLCKTEELCPFDLVIDDIASNSYISSDDITNDENLKEEEYERTFEQNDHLGLTSMNTENY</sequence>
<evidence type="ECO:0000256" key="2">
    <source>
        <dbReference type="ARBA" id="ARBA00022723"/>
    </source>
</evidence>
<dbReference type="InterPro" id="IPR040141">
    <property type="entry name" value="ZPR1"/>
</dbReference>
<dbReference type="SMART" id="SM00709">
    <property type="entry name" value="Zpr1"/>
    <property type="match status" value="2"/>
</dbReference>
<dbReference type="InterPro" id="IPR056180">
    <property type="entry name" value="ZPR1_jr_dom"/>
</dbReference>
<dbReference type="Pfam" id="PF03367">
    <property type="entry name" value="Zn_ribbon_ZPR1"/>
    <property type="match status" value="2"/>
</dbReference>
<dbReference type="Gene3D" id="2.60.120.1040">
    <property type="entry name" value="ZPR1, A/B domain"/>
    <property type="match status" value="2"/>
</dbReference>
<dbReference type="GeneID" id="30910042"/>
<dbReference type="InterPro" id="IPR004457">
    <property type="entry name" value="Znf_ZPR1"/>
</dbReference>
<keyword evidence="3" id="KW-0863">Zinc-finger</keyword>
<evidence type="ECO:0000259" key="6">
    <source>
        <dbReference type="SMART" id="SM00709"/>
    </source>
</evidence>
<dbReference type="RefSeq" id="XP_019915566.1">
    <property type="nucleotide sequence ID" value="XM_020060106.1"/>
</dbReference>
<dbReference type="PANTHER" id="PTHR10876">
    <property type="entry name" value="ZINC FINGER PROTEIN ZPR1"/>
    <property type="match status" value="1"/>
</dbReference>
<name>A0A1B1E1F3_9APIC</name>
<protein>
    <submittedName>
        <fullName evidence="7">Zinc finger protein</fullName>
    </submittedName>
</protein>
<accession>A0A1B1E1F3</accession>
<dbReference type="Pfam" id="PF22794">
    <property type="entry name" value="jr-ZPR1"/>
    <property type="match status" value="2"/>
</dbReference>
<dbReference type="Gene3D" id="2.20.25.420">
    <property type="entry name" value="ZPR1, zinc finger domain"/>
    <property type="match status" value="2"/>
</dbReference>
<evidence type="ECO:0000256" key="1">
    <source>
        <dbReference type="ARBA" id="ARBA00008354"/>
    </source>
</evidence>
<gene>
    <name evidence="7" type="ORF">PCOAH_00033110</name>
</gene>
<reference evidence="8" key="1">
    <citation type="submission" date="2016-06" db="EMBL/GenBank/DDBJ databases">
        <title>First high quality genome sequence of Plasmodium coatneyi using continuous long reads from single molecule, real-time sequencing.</title>
        <authorList>
            <person name="Chien J.-T."/>
            <person name="Pakala S.B."/>
            <person name="Geraldo J.A."/>
            <person name="Lapp S.A."/>
            <person name="Barnwell J.W."/>
            <person name="Kissinger J.C."/>
            <person name="Galinski M.R."/>
            <person name="Humphrey J.C."/>
        </authorList>
    </citation>
    <scope>NUCLEOTIDE SEQUENCE [LARGE SCALE GENOMIC DNA]</scope>
    <source>
        <strain evidence="8">Hackeri</strain>
    </source>
</reference>
<dbReference type="OrthoDB" id="308464at2759"/>
<feature type="region of interest" description="Disordered" evidence="5">
    <location>
        <begin position="185"/>
        <end position="215"/>
    </location>
</feature>
<dbReference type="Proteomes" id="UP000092716">
    <property type="component" value="Chromosome 11"/>
</dbReference>
<feature type="region of interest" description="Disordered" evidence="5">
    <location>
        <begin position="1"/>
        <end position="20"/>
    </location>
</feature>
<dbReference type="PANTHER" id="PTHR10876:SF0">
    <property type="entry name" value="ZINC FINGER PROTEIN ZPR1"/>
    <property type="match status" value="1"/>
</dbReference>
<organism evidence="7 8">
    <name type="scientific">Plasmodium coatneyi</name>
    <dbReference type="NCBI Taxonomy" id="208452"/>
    <lineage>
        <taxon>Eukaryota</taxon>
        <taxon>Sar</taxon>
        <taxon>Alveolata</taxon>
        <taxon>Apicomplexa</taxon>
        <taxon>Aconoidasida</taxon>
        <taxon>Haemosporida</taxon>
        <taxon>Plasmodiidae</taxon>
        <taxon>Plasmodium</taxon>
    </lineage>
</organism>
<feature type="domain" description="Zinc finger ZPR1-type" evidence="6">
    <location>
        <begin position="30"/>
        <end position="158"/>
    </location>
</feature>
<dbReference type="KEGG" id="pcot:PCOAH_00033110"/>
<keyword evidence="2" id="KW-0479">Metal-binding</keyword>
<dbReference type="EMBL" id="CP016249">
    <property type="protein sequence ID" value="ANQ08871.1"/>
    <property type="molecule type" value="Genomic_DNA"/>
</dbReference>
<keyword evidence="8" id="KW-1185">Reference proteome</keyword>
<dbReference type="NCBIfam" id="TIGR00310">
    <property type="entry name" value="ZPR1_znf"/>
    <property type="match status" value="1"/>
</dbReference>
<dbReference type="GO" id="GO:0005634">
    <property type="term" value="C:nucleus"/>
    <property type="evidence" value="ECO:0007669"/>
    <property type="project" value="TreeGrafter"/>
</dbReference>
<dbReference type="GO" id="GO:0008270">
    <property type="term" value="F:zinc ion binding"/>
    <property type="evidence" value="ECO:0007669"/>
    <property type="project" value="UniProtKB-KW"/>
</dbReference>
<keyword evidence="4" id="KW-0862">Zinc</keyword>
<feature type="region of interest" description="Disordered" evidence="5">
    <location>
        <begin position="489"/>
        <end position="511"/>
    </location>
</feature>
<evidence type="ECO:0000313" key="8">
    <source>
        <dbReference type="Proteomes" id="UP000092716"/>
    </source>
</evidence>
<evidence type="ECO:0000313" key="7">
    <source>
        <dbReference type="EMBL" id="ANQ08871.1"/>
    </source>
</evidence>
<feature type="domain" description="Zinc finger ZPR1-type" evidence="6">
    <location>
        <begin position="366"/>
        <end position="553"/>
    </location>
</feature>